<organism evidence="5 6">
    <name type="scientific">Dactylosporangium salmoneum</name>
    <dbReference type="NCBI Taxonomy" id="53361"/>
    <lineage>
        <taxon>Bacteria</taxon>
        <taxon>Bacillati</taxon>
        <taxon>Actinomycetota</taxon>
        <taxon>Actinomycetes</taxon>
        <taxon>Micromonosporales</taxon>
        <taxon>Micromonosporaceae</taxon>
        <taxon>Dactylosporangium</taxon>
    </lineage>
</organism>
<dbReference type="PANTHER" id="PTHR48078:SF6">
    <property type="entry name" value="L-THREONINE DEHYDRATASE CATABOLIC TDCB"/>
    <property type="match status" value="1"/>
</dbReference>
<keyword evidence="2" id="KW-0663">Pyridoxal phosphate</keyword>
<dbReference type="InterPro" id="IPR001926">
    <property type="entry name" value="TrpB-like_PALP"/>
</dbReference>
<evidence type="ECO:0000256" key="3">
    <source>
        <dbReference type="ARBA" id="ARBA00023239"/>
    </source>
</evidence>
<dbReference type="Pfam" id="PF00291">
    <property type="entry name" value="PALP"/>
    <property type="match status" value="1"/>
</dbReference>
<dbReference type="NCBIfam" id="NF006094">
    <property type="entry name" value="PRK08246.1"/>
    <property type="match status" value="1"/>
</dbReference>
<dbReference type="EMBL" id="BAAARV010000130">
    <property type="protein sequence ID" value="GAA2392468.1"/>
    <property type="molecule type" value="Genomic_DNA"/>
</dbReference>
<dbReference type="Gene3D" id="3.40.50.1100">
    <property type="match status" value="2"/>
</dbReference>
<reference evidence="6" key="1">
    <citation type="journal article" date="2019" name="Int. J. Syst. Evol. Microbiol.">
        <title>The Global Catalogue of Microorganisms (GCM) 10K type strain sequencing project: providing services to taxonomists for standard genome sequencing and annotation.</title>
        <authorList>
            <consortium name="The Broad Institute Genomics Platform"/>
            <consortium name="The Broad Institute Genome Sequencing Center for Infectious Disease"/>
            <person name="Wu L."/>
            <person name="Ma J."/>
        </authorList>
    </citation>
    <scope>NUCLEOTIDE SEQUENCE [LARGE SCALE GENOMIC DNA]</scope>
    <source>
        <strain evidence="6">JCM 3272</strain>
    </source>
</reference>
<comment type="caution">
    <text evidence="5">The sequence shown here is derived from an EMBL/GenBank/DDBJ whole genome shotgun (WGS) entry which is preliminary data.</text>
</comment>
<protein>
    <submittedName>
        <fullName evidence="5">Threonine/serine dehydratase</fullName>
    </submittedName>
</protein>
<keyword evidence="3" id="KW-0456">Lyase</keyword>
<dbReference type="PROSITE" id="PS00165">
    <property type="entry name" value="DEHYDRATASE_SER_THR"/>
    <property type="match status" value="1"/>
</dbReference>
<evidence type="ECO:0000313" key="5">
    <source>
        <dbReference type="EMBL" id="GAA2392468.1"/>
    </source>
</evidence>
<comment type="cofactor">
    <cofactor evidence="1">
        <name>pyridoxal 5'-phosphate</name>
        <dbReference type="ChEBI" id="CHEBI:597326"/>
    </cofactor>
</comment>
<dbReference type="PANTHER" id="PTHR48078">
    <property type="entry name" value="THREONINE DEHYDRATASE, MITOCHONDRIAL-RELATED"/>
    <property type="match status" value="1"/>
</dbReference>
<name>A0ABP5V292_9ACTN</name>
<keyword evidence="6" id="KW-1185">Reference proteome</keyword>
<evidence type="ECO:0000259" key="4">
    <source>
        <dbReference type="Pfam" id="PF00291"/>
    </source>
</evidence>
<evidence type="ECO:0000256" key="1">
    <source>
        <dbReference type="ARBA" id="ARBA00001933"/>
    </source>
</evidence>
<evidence type="ECO:0000256" key="2">
    <source>
        <dbReference type="ARBA" id="ARBA00022898"/>
    </source>
</evidence>
<gene>
    <name evidence="5" type="ORF">GCM10010170_105150</name>
</gene>
<dbReference type="InterPro" id="IPR000634">
    <property type="entry name" value="Ser/Thr_deHydtase_PyrdxlP-BS"/>
</dbReference>
<dbReference type="SUPFAM" id="SSF53686">
    <property type="entry name" value="Tryptophan synthase beta subunit-like PLP-dependent enzymes"/>
    <property type="match status" value="1"/>
</dbReference>
<dbReference type="InterPro" id="IPR050147">
    <property type="entry name" value="Ser/Thr_Dehydratase"/>
</dbReference>
<sequence length="311" mass="31948">MIRVVDRTDIEAAARRIGGHIRHTPSYEVRPGLWFKLELLQHSGSFKARGAFNRILAAAEAGALPEAGVVVASGGNAGLGVAYAASRLGVRAEVFVPRNAPATKVARLREYGAEVHQHGREYAEAYAASSVRVAETGALFVHAYDQPEIVAGQGTLGLELPEADTVLVAVGGGGLVGGIAAAVGDRVRIVAVEPEQAPTLHAALAAGAPVDVRVSGVAADSLGARRVGRIAFDLAVRHGIESVLVSDEAIVTARLRLWREHRLAVEHGAAAAFAALEHAAGTTVVVLCGANTDPATLTAAPAADQPAHAAG</sequence>
<proteinExistence type="predicted"/>
<feature type="domain" description="Tryptophan synthase beta chain-like PALP" evidence="4">
    <location>
        <begin position="30"/>
        <end position="289"/>
    </location>
</feature>
<accession>A0ABP5V292</accession>
<evidence type="ECO:0000313" key="6">
    <source>
        <dbReference type="Proteomes" id="UP001501444"/>
    </source>
</evidence>
<dbReference type="Proteomes" id="UP001501444">
    <property type="component" value="Unassembled WGS sequence"/>
</dbReference>
<dbReference type="InterPro" id="IPR036052">
    <property type="entry name" value="TrpB-like_PALP_sf"/>
</dbReference>